<dbReference type="PANTHER" id="PTHR11845:SF13">
    <property type="entry name" value="5'-DEOXYNUCLEOTIDASE HDDC2"/>
    <property type="match status" value="1"/>
</dbReference>
<dbReference type="InterPro" id="IPR006674">
    <property type="entry name" value="HD_domain"/>
</dbReference>
<evidence type="ECO:0000256" key="6">
    <source>
        <dbReference type="ARBA" id="ARBA00022723"/>
    </source>
</evidence>
<dbReference type="SUPFAM" id="SSF109604">
    <property type="entry name" value="HD-domain/PDEase-like"/>
    <property type="match status" value="1"/>
</dbReference>
<evidence type="ECO:0000313" key="9">
    <source>
        <dbReference type="EMBL" id="GAA1716726.1"/>
    </source>
</evidence>
<gene>
    <name evidence="9" type="ORF">GCM10009745_76580</name>
</gene>
<evidence type="ECO:0000256" key="3">
    <source>
        <dbReference type="ARBA" id="ARBA00001941"/>
    </source>
</evidence>
<dbReference type="InterPro" id="IPR039356">
    <property type="entry name" value="YfbR/HDDC2"/>
</dbReference>
<dbReference type="EMBL" id="BAAANF010000027">
    <property type="protein sequence ID" value="GAA1716726.1"/>
    <property type="molecule type" value="Genomic_DNA"/>
</dbReference>
<evidence type="ECO:0000256" key="5">
    <source>
        <dbReference type="ARBA" id="ARBA00012964"/>
    </source>
</evidence>
<evidence type="ECO:0000256" key="4">
    <source>
        <dbReference type="ARBA" id="ARBA00011738"/>
    </source>
</evidence>
<comment type="cofactor">
    <cofactor evidence="3">
        <name>Co(2+)</name>
        <dbReference type="ChEBI" id="CHEBI:48828"/>
    </cofactor>
</comment>
<evidence type="ECO:0000313" key="10">
    <source>
        <dbReference type="Proteomes" id="UP001500280"/>
    </source>
</evidence>
<comment type="subunit">
    <text evidence="4">Homodimer.</text>
</comment>
<keyword evidence="10" id="KW-1185">Reference proteome</keyword>
<evidence type="ECO:0000256" key="7">
    <source>
        <dbReference type="ARBA" id="ARBA00022801"/>
    </source>
</evidence>
<dbReference type="RefSeq" id="WP_344163875.1">
    <property type="nucleotide sequence ID" value="NZ_BAAANF010000027.1"/>
</dbReference>
<dbReference type="Proteomes" id="UP001500280">
    <property type="component" value="Unassembled WGS sequence"/>
</dbReference>
<feature type="domain" description="HD/PDEase" evidence="8">
    <location>
        <begin position="51"/>
        <end position="165"/>
    </location>
</feature>
<protein>
    <recommendedName>
        <fullName evidence="5">5'-deoxynucleotidase</fullName>
        <ecNumber evidence="5">3.1.3.89</ecNumber>
    </recommendedName>
</protein>
<keyword evidence="6" id="KW-0479">Metal-binding</keyword>
<keyword evidence="7" id="KW-0378">Hydrolase</keyword>
<organism evidence="9 10">
    <name type="scientific">Kribbella yunnanensis</name>
    <dbReference type="NCBI Taxonomy" id="190194"/>
    <lineage>
        <taxon>Bacteria</taxon>
        <taxon>Bacillati</taxon>
        <taxon>Actinomycetota</taxon>
        <taxon>Actinomycetes</taxon>
        <taxon>Propionibacteriales</taxon>
        <taxon>Kribbellaceae</taxon>
        <taxon>Kribbella</taxon>
    </lineage>
</organism>
<comment type="cofactor">
    <cofactor evidence="2">
        <name>Mn(2+)</name>
        <dbReference type="ChEBI" id="CHEBI:29035"/>
    </cofactor>
</comment>
<dbReference type="InterPro" id="IPR003607">
    <property type="entry name" value="HD/PDEase_dom"/>
</dbReference>
<comment type="catalytic activity">
    <reaction evidence="1">
        <text>a 2'-deoxyribonucleoside 5'-phosphate + H2O = a 2'-deoxyribonucleoside + phosphate</text>
        <dbReference type="Rhea" id="RHEA:36167"/>
        <dbReference type="ChEBI" id="CHEBI:15377"/>
        <dbReference type="ChEBI" id="CHEBI:18274"/>
        <dbReference type="ChEBI" id="CHEBI:43474"/>
        <dbReference type="ChEBI" id="CHEBI:65317"/>
        <dbReference type="EC" id="3.1.3.89"/>
    </reaction>
</comment>
<reference evidence="10" key="1">
    <citation type="journal article" date="2019" name="Int. J. Syst. Evol. Microbiol.">
        <title>The Global Catalogue of Microorganisms (GCM) 10K type strain sequencing project: providing services to taxonomists for standard genome sequencing and annotation.</title>
        <authorList>
            <consortium name="The Broad Institute Genomics Platform"/>
            <consortium name="The Broad Institute Genome Sequencing Center for Infectious Disease"/>
            <person name="Wu L."/>
            <person name="Ma J."/>
        </authorList>
    </citation>
    <scope>NUCLEOTIDE SEQUENCE [LARGE SCALE GENOMIC DNA]</scope>
    <source>
        <strain evidence="10">JCM 14307</strain>
    </source>
</reference>
<accession>A0ABP4V7X1</accession>
<evidence type="ECO:0000259" key="8">
    <source>
        <dbReference type="SMART" id="SM00471"/>
    </source>
</evidence>
<dbReference type="PANTHER" id="PTHR11845">
    <property type="entry name" value="5'-DEOXYNUCLEOTIDASE HDDC2"/>
    <property type="match status" value="1"/>
</dbReference>
<dbReference type="SMART" id="SM00471">
    <property type="entry name" value="HDc"/>
    <property type="match status" value="1"/>
</dbReference>
<comment type="caution">
    <text evidence="9">The sequence shown here is derived from an EMBL/GenBank/DDBJ whole genome shotgun (WGS) entry which is preliminary data.</text>
</comment>
<dbReference type="CDD" id="cd00077">
    <property type="entry name" value="HDc"/>
    <property type="match status" value="1"/>
</dbReference>
<proteinExistence type="predicted"/>
<evidence type="ECO:0000256" key="1">
    <source>
        <dbReference type="ARBA" id="ARBA00001638"/>
    </source>
</evidence>
<sequence>MQYNSLTADEGTPVADDITDKDAAGTIAFAYEMGVLKRLRRAGWWHAGVRDPESVAEHSLRVAQLAALIAAEEGADPARAAYLGMWHDSQETRIGDIPHSARPYVEVASNERITEDQVAGLPDNAAKSIREAVTEYEAQDSLEARCAKDADRLECLMQAVEYREYGYTRVDGWIESSRAKIQTPFGKRLAEAALSVSPLAWRNR</sequence>
<dbReference type="Pfam" id="PF13023">
    <property type="entry name" value="HD_3"/>
    <property type="match status" value="1"/>
</dbReference>
<dbReference type="Gene3D" id="1.10.3210.10">
    <property type="entry name" value="Hypothetical protein af1432"/>
    <property type="match status" value="1"/>
</dbReference>
<name>A0ABP4V7X1_9ACTN</name>
<evidence type="ECO:0000256" key="2">
    <source>
        <dbReference type="ARBA" id="ARBA00001936"/>
    </source>
</evidence>
<dbReference type="EC" id="3.1.3.89" evidence="5"/>